<organism evidence="2 3">
    <name type="scientific">Rhodococcus tukisamuensis</name>
    <dbReference type="NCBI Taxonomy" id="168276"/>
    <lineage>
        <taxon>Bacteria</taxon>
        <taxon>Bacillati</taxon>
        <taxon>Actinomycetota</taxon>
        <taxon>Actinomycetes</taxon>
        <taxon>Mycobacteriales</taxon>
        <taxon>Nocardiaceae</taxon>
        <taxon>Rhodococcus</taxon>
    </lineage>
</organism>
<gene>
    <name evidence="2" type="ORF">SAMN05444580_101551</name>
</gene>
<accession>A0A1G6NJX8</accession>
<dbReference type="AlphaFoldDB" id="A0A1G6NJX8"/>
<reference evidence="2 3" key="1">
    <citation type="submission" date="2016-10" db="EMBL/GenBank/DDBJ databases">
        <authorList>
            <person name="de Groot N.N."/>
        </authorList>
    </citation>
    <scope>NUCLEOTIDE SEQUENCE [LARGE SCALE GENOMIC DNA]</scope>
    <source>
        <strain evidence="2 3">JCM 11308</strain>
    </source>
</reference>
<keyword evidence="3" id="KW-1185">Reference proteome</keyword>
<dbReference type="Proteomes" id="UP000199417">
    <property type="component" value="Unassembled WGS sequence"/>
</dbReference>
<dbReference type="STRING" id="168276.SAMN05444580_101551"/>
<protein>
    <submittedName>
        <fullName evidence="2">Uncharacterized protein</fullName>
    </submittedName>
</protein>
<evidence type="ECO:0000313" key="3">
    <source>
        <dbReference type="Proteomes" id="UP000199417"/>
    </source>
</evidence>
<feature type="signal peptide" evidence="1">
    <location>
        <begin position="1"/>
        <end position="31"/>
    </location>
</feature>
<name>A0A1G6NJX8_9NOCA</name>
<dbReference type="EMBL" id="FNAB01000001">
    <property type="protein sequence ID" value="SDC67587.1"/>
    <property type="molecule type" value="Genomic_DNA"/>
</dbReference>
<proteinExistence type="predicted"/>
<keyword evidence="1" id="KW-0732">Signal</keyword>
<feature type="chain" id="PRO_5011568595" evidence="1">
    <location>
        <begin position="32"/>
        <end position="278"/>
    </location>
</feature>
<evidence type="ECO:0000313" key="2">
    <source>
        <dbReference type="EMBL" id="SDC67587.1"/>
    </source>
</evidence>
<evidence type="ECO:0000256" key="1">
    <source>
        <dbReference type="SAM" id="SignalP"/>
    </source>
</evidence>
<sequence length="278" mass="28568">MHEPRAMRHRVILAQAVIGVLATSVALTAPAAAQPAAGAVHAGVVQARSCANLGVTIPLNPEQAGRARAVLPEGFALAALPTMLVETSTCEGASVNDTEIGSFHLSEAALSVEPPRAVSSPRLGEVMAENIYMLSQLDTNTVLSEYKSGLGYRSEVTDIALDLGAPDAIGRRASASAGGTIAPTTATAQLTPSLLPDAVRVPNPGIVYKLWTRDSQGRYVVTTNANMTINRPAAGVGTVTVAAGTTAHRILGSDTATGVAFSGQAERFVNDTFVFPAG</sequence>